<feature type="compositionally biased region" description="Acidic residues" evidence="1">
    <location>
        <begin position="59"/>
        <end position="70"/>
    </location>
</feature>
<evidence type="ECO:0000313" key="3">
    <source>
        <dbReference type="Proteomes" id="UP000319449"/>
    </source>
</evidence>
<dbReference type="RefSeq" id="WP_145021718.1">
    <property type="nucleotide sequence ID" value="NZ_VLLN01000010.1"/>
</dbReference>
<sequence>MHGSDRYYVSVALEAMEKAYGQSRDARVGAHISRAINALHVLTHLGTYSGNSGDRSETDPYEMDEFNSAV</sequence>
<gene>
    <name evidence="2" type="ORF">JN12_01893</name>
</gene>
<proteinExistence type="predicted"/>
<organism evidence="2 3">
    <name type="scientific">Geobacter argillaceus</name>
    <dbReference type="NCBI Taxonomy" id="345631"/>
    <lineage>
        <taxon>Bacteria</taxon>
        <taxon>Pseudomonadati</taxon>
        <taxon>Thermodesulfobacteriota</taxon>
        <taxon>Desulfuromonadia</taxon>
        <taxon>Geobacterales</taxon>
        <taxon>Geobacteraceae</taxon>
        <taxon>Geobacter</taxon>
    </lineage>
</organism>
<accession>A0A562VMJ2</accession>
<dbReference type="EMBL" id="VLLN01000010">
    <property type="protein sequence ID" value="TWJ19203.1"/>
    <property type="molecule type" value="Genomic_DNA"/>
</dbReference>
<feature type="region of interest" description="Disordered" evidence="1">
    <location>
        <begin position="47"/>
        <end position="70"/>
    </location>
</feature>
<name>A0A562VMJ2_9BACT</name>
<keyword evidence="3" id="KW-1185">Reference proteome</keyword>
<protein>
    <submittedName>
        <fullName evidence="2">Uncharacterized protein</fullName>
    </submittedName>
</protein>
<dbReference type="Proteomes" id="UP000319449">
    <property type="component" value="Unassembled WGS sequence"/>
</dbReference>
<evidence type="ECO:0000313" key="2">
    <source>
        <dbReference type="EMBL" id="TWJ19203.1"/>
    </source>
</evidence>
<dbReference type="OrthoDB" id="5398546at2"/>
<comment type="caution">
    <text evidence="2">The sequence shown here is derived from an EMBL/GenBank/DDBJ whole genome shotgun (WGS) entry which is preliminary data.</text>
</comment>
<dbReference type="AlphaFoldDB" id="A0A562VMJ2"/>
<reference evidence="2 3" key="1">
    <citation type="submission" date="2019-07" db="EMBL/GenBank/DDBJ databases">
        <title>Genomic Encyclopedia of Archaeal and Bacterial Type Strains, Phase II (KMG-II): from individual species to whole genera.</title>
        <authorList>
            <person name="Goeker M."/>
        </authorList>
    </citation>
    <scope>NUCLEOTIDE SEQUENCE [LARGE SCALE GENOMIC DNA]</scope>
    <source>
        <strain evidence="2 3">ATCC BAA-1139</strain>
    </source>
</reference>
<evidence type="ECO:0000256" key="1">
    <source>
        <dbReference type="SAM" id="MobiDB-lite"/>
    </source>
</evidence>